<organism evidence="7 8">
    <name type="scientific">Woeseia oceani</name>
    <dbReference type="NCBI Taxonomy" id="1548547"/>
    <lineage>
        <taxon>Bacteria</taxon>
        <taxon>Pseudomonadati</taxon>
        <taxon>Pseudomonadota</taxon>
        <taxon>Gammaproteobacteria</taxon>
        <taxon>Woeseiales</taxon>
        <taxon>Woeseiaceae</taxon>
        <taxon>Woeseia</taxon>
    </lineage>
</organism>
<feature type="transmembrane region" description="Helical" evidence="5">
    <location>
        <begin position="238"/>
        <end position="261"/>
    </location>
</feature>
<dbReference type="PROSITE" id="PS50801">
    <property type="entry name" value="STAS"/>
    <property type="match status" value="1"/>
</dbReference>
<dbReference type="STRING" id="1548547.BA177_09360"/>
<dbReference type="Pfam" id="PF00916">
    <property type="entry name" value="Sulfate_transp"/>
    <property type="match status" value="1"/>
</dbReference>
<dbReference type="SUPFAM" id="SSF52091">
    <property type="entry name" value="SpoIIaa-like"/>
    <property type="match status" value="1"/>
</dbReference>
<feature type="transmembrane region" description="Helical" evidence="5">
    <location>
        <begin position="377"/>
        <end position="410"/>
    </location>
</feature>
<dbReference type="KEGG" id="woc:BA177_09360"/>
<accession>A0A193LG86</accession>
<comment type="subcellular location">
    <subcellularLocation>
        <location evidence="1">Membrane</location>
        <topology evidence="1">Multi-pass membrane protein</topology>
    </subcellularLocation>
</comment>
<evidence type="ECO:0000256" key="1">
    <source>
        <dbReference type="ARBA" id="ARBA00004141"/>
    </source>
</evidence>
<feature type="transmembrane region" description="Helical" evidence="5">
    <location>
        <begin position="188"/>
        <end position="206"/>
    </location>
</feature>
<evidence type="ECO:0000256" key="4">
    <source>
        <dbReference type="ARBA" id="ARBA00023136"/>
    </source>
</evidence>
<dbReference type="Pfam" id="PF01740">
    <property type="entry name" value="STAS"/>
    <property type="match status" value="1"/>
</dbReference>
<dbReference type="PANTHER" id="PTHR43310:SF1">
    <property type="entry name" value="SULFATE TRANSPORTER YBAR-RELATED"/>
    <property type="match status" value="1"/>
</dbReference>
<dbReference type="AlphaFoldDB" id="A0A193LG86"/>
<keyword evidence="8" id="KW-1185">Reference proteome</keyword>
<dbReference type="EMBL" id="CP016268">
    <property type="protein sequence ID" value="ANO51379.1"/>
    <property type="molecule type" value="Genomic_DNA"/>
</dbReference>
<dbReference type="GO" id="GO:0016020">
    <property type="term" value="C:membrane"/>
    <property type="evidence" value="ECO:0007669"/>
    <property type="project" value="UniProtKB-SubCell"/>
</dbReference>
<keyword evidence="3 5" id="KW-1133">Transmembrane helix</keyword>
<reference evidence="7 8" key="1">
    <citation type="submission" date="2016-06" db="EMBL/GenBank/DDBJ databases">
        <title>Complete genome sequence of a deep-branching marine Gamma Proteobacterium Woeseia oceani type strain XK5.</title>
        <authorList>
            <person name="Mu D."/>
            <person name="Du Z."/>
        </authorList>
    </citation>
    <scope>NUCLEOTIDE SEQUENCE [LARGE SCALE GENOMIC DNA]</scope>
    <source>
        <strain evidence="7 8">XK5</strain>
    </source>
</reference>
<evidence type="ECO:0000256" key="5">
    <source>
        <dbReference type="SAM" id="Phobius"/>
    </source>
</evidence>
<dbReference type="CDD" id="cd07042">
    <property type="entry name" value="STAS_SulP_like_sulfate_transporter"/>
    <property type="match status" value="1"/>
</dbReference>
<feature type="transmembrane region" description="Helical" evidence="5">
    <location>
        <begin position="130"/>
        <end position="152"/>
    </location>
</feature>
<evidence type="ECO:0000313" key="8">
    <source>
        <dbReference type="Proteomes" id="UP000092695"/>
    </source>
</evidence>
<proteinExistence type="predicted"/>
<feature type="transmembrane region" description="Helical" evidence="5">
    <location>
        <begin position="347"/>
        <end position="365"/>
    </location>
</feature>
<name>A0A193LG86_9GAMM</name>
<protein>
    <submittedName>
        <fullName evidence="7">Sodium-independent anion transporter</fullName>
    </submittedName>
</protein>
<dbReference type="InterPro" id="IPR002645">
    <property type="entry name" value="STAS_dom"/>
</dbReference>
<evidence type="ECO:0000256" key="3">
    <source>
        <dbReference type="ARBA" id="ARBA00022989"/>
    </source>
</evidence>
<dbReference type="Gene3D" id="3.30.750.24">
    <property type="entry name" value="STAS domain"/>
    <property type="match status" value="1"/>
</dbReference>
<sequence length="525" mass="55905">MFFSLFTKIHGTWKTDTLSGLTVALALVPEAIAFSFVANVDPVVGLWSAVFLGFITAAFGGRPGMISGATGAVAVVVAKAVDAGNTAGAELGIDNLGMQYMVAAVMLAGVIQGLVAVLKLGRFIRLVPHPVMMGFVNGLAIVILISQFQSFQTVDGEWLSSDKILVMGALALVTMCIIKFFPKISEAVPSILVAIAAVGLLSYFNVVDTKTVSDVLFDGTGSGELRGSFPAWGWPGDIVWNLETILLIGGVAAAVAMVGLIESLMTLQLIDDMTETRGEGNRECYAQGGANFLSGLFGGMGGCAMIGQSLINIRSGGRGRISGIVAALALAGFILVGGPIIVEIPVAALVGVMFMVVIGTFEWSTFQTFGKVPGSDILVILVVTLTTVFLHNLALAVFVGVVMSALVFAWESAQHVRLNPQNTEDGTRIYNLQGVLYFGSVREFSERLNPSDDPDEVIIDFKHARIADYSSLEILNAITERYRKAGKNLLLRHMSKECQRMITAAGSLVTIEMAEDDPHYRVVRI</sequence>
<dbReference type="InterPro" id="IPR011547">
    <property type="entry name" value="SLC26A/SulP_dom"/>
</dbReference>
<keyword evidence="2 5" id="KW-0812">Transmembrane</keyword>
<gene>
    <name evidence="7" type="ORF">BA177_09360</name>
</gene>
<feature type="transmembrane region" description="Helical" evidence="5">
    <location>
        <begin position="100"/>
        <end position="118"/>
    </location>
</feature>
<dbReference type="RefSeq" id="WP_068615662.1">
    <property type="nucleotide sequence ID" value="NZ_CP016268.1"/>
</dbReference>
<feature type="transmembrane region" description="Helical" evidence="5">
    <location>
        <begin position="164"/>
        <end position="181"/>
    </location>
</feature>
<evidence type="ECO:0000259" key="6">
    <source>
        <dbReference type="PROSITE" id="PS50801"/>
    </source>
</evidence>
<dbReference type="OrthoDB" id="9771198at2"/>
<feature type="domain" description="STAS" evidence="6">
    <location>
        <begin position="425"/>
        <end position="506"/>
    </location>
</feature>
<dbReference type="Proteomes" id="UP000092695">
    <property type="component" value="Chromosome"/>
</dbReference>
<dbReference type="PANTHER" id="PTHR43310">
    <property type="entry name" value="SULFATE TRANSPORTER YBAR-RELATED"/>
    <property type="match status" value="1"/>
</dbReference>
<keyword evidence="4 5" id="KW-0472">Membrane</keyword>
<dbReference type="InterPro" id="IPR052706">
    <property type="entry name" value="Membrane-Transporter-like"/>
</dbReference>
<feature type="transmembrane region" description="Helical" evidence="5">
    <location>
        <begin position="321"/>
        <end position="341"/>
    </location>
</feature>
<evidence type="ECO:0000256" key="2">
    <source>
        <dbReference type="ARBA" id="ARBA00022692"/>
    </source>
</evidence>
<dbReference type="InterPro" id="IPR036513">
    <property type="entry name" value="STAS_dom_sf"/>
</dbReference>
<feature type="transmembrane region" description="Helical" evidence="5">
    <location>
        <begin position="43"/>
        <end position="61"/>
    </location>
</feature>
<evidence type="ECO:0000313" key="7">
    <source>
        <dbReference type="EMBL" id="ANO51379.1"/>
    </source>
</evidence>